<proteinExistence type="predicted"/>
<gene>
    <name evidence="2" type="ORF">HQ393_02480</name>
</gene>
<dbReference type="InterPro" id="IPR029068">
    <property type="entry name" value="Glyas_Bleomycin-R_OHBP_Dase"/>
</dbReference>
<keyword evidence="3" id="KW-1185">Reference proteome</keyword>
<dbReference type="AlphaFoldDB" id="A0A7H9BI33"/>
<dbReference type="KEGG" id="chiz:HQ393_02480"/>
<accession>A0A7H9BI33</accession>
<dbReference type="SUPFAM" id="SSF54593">
    <property type="entry name" value="Glyoxalase/Bleomycin resistance protein/Dihydroxybiphenyl dioxygenase"/>
    <property type="match status" value="1"/>
</dbReference>
<dbReference type="EMBL" id="CP058627">
    <property type="protein sequence ID" value="QLG87204.1"/>
    <property type="molecule type" value="Genomic_DNA"/>
</dbReference>
<sequence length="139" mass="15235">MRPRLNLILLGVADIAKSTAFYEALGWPKARTSHAEFVKFDLGGVVLALQSRSHFAQDSNSAEVENHGFAGFALAYIAHSADEVGQVLADAERLGAQIVKPATANNWGIAGYFRDLDGHLFEVCYEDGWIFDEHDNLVV</sequence>
<protein>
    <submittedName>
        <fullName evidence="2">VOC family protein</fullName>
    </submittedName>
</protein>
<dbReference type="InterPro" id="IPR037523">
    <property type="entry name" value="VOC_core"/>
</dbReference>
<dbReference type="Gene3D" id="3.10.180.10">
    <property type="entry name" value="2,3-Dihydroxybiphenyl 1,2-Dioxygenase, domain 1"/>
    <property type="match status" value="1"/>
</dbReference>
<dbReference type="RefSeq" id="WP_179357288.1">
    <property type="nucleotide sequence ID" value="NZ_CP058627.1"/>
</dbReference>
<reference evidence="2 3" key="1">
    <citation type="submission" date="2020-07" db="EMBL/GenBank/DDBJ databases">
        <title>Complete genome sequence of Chitinibacter sp. 2T18.</title>
        <authorList>
            <person name="Bae J.-W."/>
            <person name="Choi J.-W."/>
        </authorList>
    </citation>
    <scope>NUCLEOTIDE SEQUENCE [LARGE SCALE GENOMIC DNA]</scope>
    <source>
        <strain evidence="2 3">2T18</strain>
    </source>
</reference>
<name>A0A7H9BI33_9NEIS</name>
<organism evidence="2 3">
    <name type="scientific">Chitinibacter bivalviorum</name>
    <dbReference type="NCBI Taxonomy" id="2739434"/>
    <lineage>
        <taxon>Bacteria</taxon>
        <taxon>Pseudomonadati</taxon>
        <taxon>Pseudomonadota</taxon>
        <taxon>Betaproteobacteria</taxon>
        <taxon>Neisseriales</taxon>
        <taxon>Chitinibacteraceae</taxon>
        <taxon>Chitinibacter</taxon>
    </lineage>
</organism>
<dbReference type="PANTHER" id="PTHR36503:SF1">
    <property type="entry name" value="BLR2520 PROTEIN"/>
    <property type="match status" value="1"/>
</dbReference>
<dbReference type="PROSITE" id="PS51819">
    <property type="entry name" value="VOC"/>
    <property type="match status" value="1"/>
</dbReference>
<evidence type="ECO:0000313" key="2">
    <source>
        <dbReference type="EMBL" id="QLG87204.1"/>
    </source>
</evidence>
<dbReference type="Pfam" id="PF00903">
    <property type="entry name" value="Glyoxalase"/>
    <property type="match status" value="1"/>
</dbReference>
<dbReference type="Proteomes" id="UP000509597">
    <property type="component" value="Chromosome"/>
</dbReference>
<feature type="domain" description="VOC" evidence="1">
    <location>
        <begin position="4"/>
        <end position="126"/>
    </location>
</feature>
<evidence type="ECO:0000259" key="1">
    <source>
        <dbReference type="PROSITE" id="PS51819"/>
    </source>
</evidence>
<dbReference type="InterPro" id="IPR004360">
    <property type="entry name" value="Glyas_Fos-R_dOase_dom"/>
</dbReference>
<evidence type="ECO:0000313" key="3">
    <source>
        <dbReference type="Proteomes" id="UP000509597"/>
    </source>
</evidence>
<dbReference type="PANTHER" id="PTHR36503">
    <property type="entry name" value="BLR2520 PROTEIN"/>
    <property type="match status" value="1"/>
</dbReference>